<evidence type="ECO:0000256" key="5">
    <source>
        <dbReference type="PROSITE-ProRule" id="PRU00169"/>
    </source>
</evidence>
<comment type="caution">
    <text evidence="7">The sequence shown here is derived from an EMBL/GenBank/DDBJ whole genome shotgun (WGS) entry which is preliminary data.</text>
</comment>
<dbReference type="PROSITE" id="PS50110">
    <property type="entry name" value="RESPONSE_REGULATORY"/>
    <property type="match status" value="1"/>
</dbReference>
<sequence>MKIILVDDNPIVRTELKLMLEQLPFEYEAILEASCDSRAIRLIEQHEPDLIVTDAKLLISEASAIERVNGNQPHGKIVVTSSHEFVLDAFCKGGMDALLKPVAKEELMYVLLRAASATGHESMYDEQTGVAPAG</sequence>
<dbReference type="PANTHER" id="PTHR43214:SF43">
    <property type="entry name" value="TWO-COMPONENT RESPONSE REGULATOR"/>
    <property type="match status" value="1"/>
</dbReference>
<keyword evidence="1 5" id="KW-0597">Phosphoprotein</keyword>
<evidence type="ECO:0000259" key="6">
    <source>
        <dbReference type="PROSITE" id="PS50110"/>
    </source>
</evidence>
<dbReference type="PANTHER" id="PTHR43214">
    <property type="entry name" value="TWO-COMPONENT RESPONSE REGULATOR"/>
    <property type="match status" value="1"/>
</dbReference>
<evidence type="ECO:0000256" key="3">
    <source>
        <dbReference type="ARBA" id="ARBA00023125"/>
    </source>
</evidence>
<evidence type="ECO:0000256" key="2">
    <source>
        <dbReference type="ARBA" id="ARBA00023015"/>
    </source>
</evidence>
<accession>A0ABX3EPR2</accession>
<dbReference type="Pfam" id="PF00072">
    <property type="entry name" value="Response_reg"/>
    <property type="match status" value="1"/>
</dbReference>
<protein>
    <recommendedName>
        <fullName evidence="6">Response regulatory domain-containing protein</fullName>
    </recommendedName>
</protein>
<evidence type="ECO:0000313" key="7">
    <source>
        <dbReference type="EMBL" id="OKP85476.1"/>
    </source>
</evidence>
<dbReference type="InterPro" id="IPR039420">
    <property type="entry name" value="WalR-like"/>
</dbReference>
<dbReference type="Gene3D" id="3.40.50.2300">
    <property type="match status" value="1"/>
</dbReference>
<keyword evidence="3" id="KW-0238">DNA-binding</keyword>
<evidence type="ECO:0000256" key="1">
    <source>
        <dbReference type="ARBA" id="ARBA00022553"/>
    </source>
</evidence>
<proteinExistence type="predicted"/>
<gene>
    <name evidence="7" type="ORF">A3844_16215</name>
</gene>
<dbReference type="RefSeq" id="WP_074087480.1">
    <property type="nucleotide sequence ID" value="NZ_LVWI01000044.1"/>
</dbReference>
<dbReference type="SUPFAM" id="SSF52172">
    <property type="entry name" value="CheY-like"/>
    <property type="match status" value="1"/>
</dbReference>
<feature type="modified residue" description="4-aspartylphosphate" evidence="5">
    <location>
        <position position="54"/>
    </location>
</feature>
<keyword evidence="4" id="KW-0804">Transcription</keyword>
<evidence type="ECO:0000313" key="8">
    <source>
        <dbReference type="Proteomes" id="UP000186058"/>
    </source>
</evidence>
<evidence type="ECO:0000256" key="4">
    <source>
        <dbReference type="ARBA" id="ARBA00023163"/>
    </source>
</evidence>
<dbReference type="InterPro" id="IPR011006">
    <property type="entry name" value="CheY-like_superfamily"/>
</dbReference>
<name>A0ABX3EPR2_9BACL</name>
<dbReference type="SMART" id="SM00448">
    <property type="entry name" value="REC"/>
    <property type="match status" value="1"/>
</dbReference>
<dbReference type="EMBL" id="LVWI01000044">
    <property type="protein sequence ID" value="OKP85476.1"/>
    <property type="molecule type" value="Genomic_DNA"/>
</dbReference>
<keyword evidence="8" id="KW-1185">Reference proteome</keyword>
<dbReference type="InterPro" id="IPR001789">
    <property type="entry name" value="Sig_transdc_resp-reg_receiver"/>
</dbReference>
<feature type="domain" description="Response regulatory" evidence="6">
    <location>
        <begin position="2"/>
        <end position="115"/>
    </location>
</feature>
<reference evidence="7 8" key="1">
    <citation type="submission" date="2016-03" db="EMBL/GenBank/DDBJ databases">
        <authorList>
            <person name="Sant'Anna F.H."/>
            <person name="Ambrosini A."/>
            <person name="Souza R."/>
            <person name="Bach E."/>
            <person name="Fernandes G."/>
            <person name="Balsanelli E."/>
            <person name="Baura V.A."/>
            <person name="Souza E.M."/>
            <person name="Passaglia L."/>
        </authorList>
    </citation>
    <scope>NUCLEOTIDE SEQUENCE [LARGE SCALE GENOMIC DNA]</scope>
    <source>
        <strain evidence="7 8">P26E</strain>
    </source>
</reference>
<dbReference type="Proteomes" id="UP000186058">
    <property type="component" value="Unassembled WGS sequence"/>
</dbReference>
<organism evidence="7 8">
    <name type="scientific">Paenibacillus helianthi</name>
    <dbReference type="NCBI Taxonomy" id="1349432"/>
    <lineage>
        <taxon>Bacteria</taxon>
        <taxon>Bacillati</taxon>
        <taxon>Bacillota</taxon>
        <taxon>Bacilli</taxon>
        <taxon>Bacillales</taxon>
        <taxon>Paenibacillaceae</taxon>
        <taxon>Paenibacillus</taxon>
    </lineage>
</organism>
<keyword evidence="2" id="KW-0805">Transcription regulation</keyword>